<dbReference type="Gene3D" id="3.40.50.720">
    <property type="entry name" value="NAD(P)-binding Rossmann-like Domain"/>
    <property type="match status" value="1"/>
</dbReference>
<dbReference type="SUPFAM" id="SSF51735">
    <property type="entry name" value="NAD(P)-binding Rossmann-fold domains"/>
    <property type="match status" value="1"/>
</dbReference>
<dbReference type="Proteomes" id="UP000476064">
    <property type="component" value="Chromosome"/>
</dbReference>
<evidence type="ECO:0000259" key="1">
    <source>
        <dbReference type="Pfam" id="PF01408"/>
    </source>
</evidence>
<dbReference type="Gene3D" id="3.30.360.10">
    <property type="entry name" value="Dihydrodipicolinate Reductase, domain 2"/>
    <property type="match status" value="1"/>
</dbReference>
<dbReference type="InterPro" id="IPR055170">
    <property type="entry name" value="GFO_IDH_MocA-like_dom"/>
</dbReference>
<dbReference type="InterPro" id="IPR051450">
    <property type="entry name" value="Gfo/Idh/MocA_Oxidoreductases"/>
</dbReference>
<protein>
    <submittedName>
        <fullName evidence="3">Gfo/Idh/MocA family oxidoreductase</fullName>
    </submittedName>
</protein>
<dbReference type="Pfam" id="PF22725">
    <property type="entry name" value="GFO_IDH_MocA_C3"/>
    <property type="match status" value="1"/>
</dbReference>
<reference evidence="3 4" key="1">
    <citation type="submission" date="2020-01" db="EMBL/GenBank/DDBJ databases">
        <title>Paenibacillus sp. nov., isolated from tomato rhizosphere.</title>
        <authorList>
            <person name="Weon H.-Y."/>
            <person name="Lee S.A."/>
        </authorList>
    </citation>
    <scope>NUCLEOTIDE SEQUENCE [LARGE SCALE GENOMIC DNA]</scope>
    <source>
        <strain evidence="3 4">12200R-189</strain>
    </source>
</reference>
<accession>A0A6C0G6H6</accession>
<evidence type="ECO:0000313" key="3">
    <source>
        <dbReference type="EMBL" id="QHT61175.1"/>
    </source>
</evidence>
<gene>
    <name evidence="3" type="ORF">GXP70_15225</name>
</gene>
<feature type="domain" description="Gfo/Idh/MocA-like oxidoreductase N-terminal" evidence="1">
    <location>
        <begin position="5"/>
        <end position="124"/>
    </location>
</feature>
<dbReference type="KEGG" id="plyc:GXP70_15225"/>
<dbReference type="PANTHER" id="PTHR43377">
    <property type="entry name" value="BILIVERDIN REDUCTASE A"/>
    <property type="match status" value="1"/>
</dbReference>
<dbReference type="GO" id="GO:0000166">
    <property type="term" value="F:nucleotide binding"/>
    <property type="evidence" value="ECO:0007669"/>
    <property type="project" value="InterPro"/>
</dbReference>
<dbReference type="InterPro" id="IPR036291">
    <property type="entry name" value="NAD(P)-bd_dom_sf"/>
</dbReference>
<feature type="domain" description="GFO/IDH/MocA-like oxidoreductase" evidence="2">
    <location>
        <begin position="136"/>
        <end position="276"/>
    </location>
</feature>
<dbReference type="AlphaFoldDB" id="A0A6C0G6H6"/>
<dbReference type="Pfam" id="PF01408">
    <property type="entry name" value="GFO_IDH_MocA"/>
    <property type="match status" value="1"/>
</dbReference>
<proteinExistence type="predicted"/>
<dbReference type="SUPFAM" id="SSF55347">
    <property type="entry name" value="Glyceraldehyde-3-phosphate dehydrogenase-like, C-terminal domain"/>
    <property type="match status" value="1"/>
</dbReference>
<evidence type="ECO:0000313" key="4">
    <source>
        <dbReference type="Proteomes" id="UP000476064"/>
    </source>
</evidence>
<keyword evidence="4" id="KW-1185">Reference proteome</keyword>
<name>A0A6C0G6H6_9BACL</name>
<evidence type="ECO:0000259" key="2">
    <source>
        <dbReference type="Pfam" id="PF22725"/>
    </source>
</evidence>
<dbReference type="RefSeq" id="WP_162357614.1">
    <property type="nucleotide sequence ID" value="NZ_CP048209.1"/>
</dbReference>
<dbReference type="PANTHER" id="PTHR43377:SF1">
    <property type="entry name" value="BILIVERDIN REDUCTASE A"/>
    <property type="match status" value="1"/>
</dbReference>
<sequence>MTKKIKVAVIGCGTIANSAHIKAYLANPNAEIKYFCDIIRDKAEKAVQDYGCGIAVEDYREVLNDPEIEAVSVCTPNNVHSTIAIDCLRAGKNVLCEKPAARTYAEALEMQKVQHETGKVLNIGVVNRFNTGVNIIKNMIENGELGDIYHVYVSFRSQRSIPGLGGAFTTKAIAGGGALIDWGVHFLDIVMYCTGDPLPKTVTGQAYSKLGRDMKNYSYLNMWAGPPNYEGTYDVDDFVTALIRTEGPTVTVNGAWAQNIGVDEMYIDFLGDKAGIRLQYGAEFKLYSAQHGALLETTPKYNAEDMFQNEIDAFLQCIQSGEKLASHIDTVILSSQIMQAIYDSSESGSEIKL</sequence>
<organism evidence="3 4">
    <name type="scientific">Paenibacillus lycopersici</name>
    <dbReference type="NCBI Taxonomy" id="2704462"/>
    <lineage>
        <taxon>Bacteria</taxon>
        <taxon>Bacillati</taxon>
        <taxon>Bacillota</taxon>
        <taxon>Bacilli</taxon>
        <taxon>Bacillales</taxon>
        <taxon>Paenibacillaceae</taxon>
        <taxon>Paenibacillus</taxon>
    </lineage>
</organism>
<dbReference type="EMBL" id="CP048209">
    <property type="protein sequence ID" value="QHT61175.1"/>
    <property type="molecule type" value="Genomic_DNA"/>
</dbReference>
<dbReference type="InterPro" id="IPR000683">
    <property type="entry name" value="Gfo/Idh/MocA-like_OxRdtase_N"/>
</dbReference>